<proteinExistence type="predicted"/>
<keyword evidence="2" id="KW-0472">Membrane</keyword>
<keyword evidence="2" id="KW-1133">Transmembrane helix</keyword>
<reference evidence="3 4" key="1">
    <citation type="journal article" date="2024" name="J Genomics">
        <title>Draft genome sequencing and assembly of Favolaschia claudopus CIRM-BRFM 2984 isolated from oak limbs.</title>
        <authorList>
            <person name="Navarro D."/>
            <person name="Drula E."/>
            <person name="Chaduli D."/>
            <person name="Cazenave R."/>
            <person name="Ahrendt S."/>
            <person name="Wang J."/>
            <person name="Lipzen A."/>
            <person name="Daum C."/>
            <person name="Barry K."/>
            <person name="Grigoriev I.V."/>
            <person name="Favel A."/>
            <person name="Rosso M.N."/>
            <person name="Martin F."/>
        </authorList>
    </citation>
    <scope>NUCLEOTIDE SEQUENCE [LARGE SCALE GENOMIC DNA]</scope>
    <source>
        <strain evidence="3 4">CIRM-BRFM 2984</strain>
    </source>
</reference>
<keyword evidence="4" id="KW-1185">Reference proteome</keyword>
<dbReference type="AlphaFoldDB" id="A0AAW0A592"/>
<evidence type="ECO:0000256" key="1">
    <source>
        <dbReference type="SAM" id="MobiDB-lite"/>
    </source>
</evidence>
<evidence type="ECO:0000313" key="3">
    <source>
        <dbReference type="EMBL" id="KAK7001275.1"/>
    </source>
</evidence>
<accession>A0AAW0A592</accession>
<dbReference type="EMBL" id="JAWWNJ010000083">
    <property type="protein sequence ID" value="KAK7001275.1"/>
    <property type="molecule type" value="Genomic_DNA"/>
</dbReference>
<gene>
    <name evidence="3" type="ORF">R3P38DRAFT_1789436</name>
</gene>
<evidence type="ECO:0000313" key="4">
    <source>
        <dbReference type="Proteomes" id="UP001362999"/>
    </source>
</evidence>
<keyword evidence="2" id="KW-0812">Transmembrane</keyword>
<name>A0AAW0A592_9AGAR</name>
<dbReference type="Proteomes" id="UP001362999">
    <property type="component" value="Unassembled WGS sequence"/>
</dbReference>
<organism evidence="3 4">
    <name type="scientific">Favolaschia claudopus</name>
    <dbReference type="NCBI Taxonomy" id="2862362"/>
    <lineage>
        <taxon>Eukaryota</taxon>
        <taxon>Fungi</taxon>
        <taxon>Dikarya</taxon>
        <taxon>Basidiomycota</taxon>
        <taxon>Agaricomycotina</taxon>
        <taxon>Agaricomycetes</taxon>
        <taxon>Agaricomycetidae</taxon>
        <taxon>Agaricales</taxon>
        <taxon>Marasmiineae</taxon>
        <taxon>Mycenaceae</taxon>
        <taxon>Favolaschia</taxon>
    </lineage>
</organism>
<feature type="transmembrane region" description="Helical" evidence="2">
    <location>
        <begin position="146"/>
        <end position="167"/>
    </location>
</feature>
<comment type="caution">
    <text evidence="3">The sequence shown here is derived from an EMBL/GenBank/DDBJ whole genome shotgun (WGS) entry which is preliminary data.</text>
</comment>
<feature type="region of interest" description="Disordered" evidence="1">
    <location>
        <begin position="30"/>
        <end position="51"/>
    </location>
</feature>
<evidence type="ECO:0000256" key="2">
    <source>
        <dbReference type="SAM" id="Phobius"/>
    </source>
</evidence>
<sequence>MGDFVPHCVLVVSHDVNQPSVSKIHFQQFTPSPERSKNHSTYQSHGTPSNAAATTYPTMTTVLIINGVIASISSVLYDAYPQRNETEFELCFLTIGLGGELSSARSLRLTARLGVLALRNPNVEQANETLGKLDESLPIEKARLRLLPTFLAFIVGPFSCLLEVSMYTECSLY</sequence>
<protein>
    <submittedName>
        <fullName evidence="3">Uncharacterized protein</fullName>
    </submittedName>
</protein>